<sequence length="413" mass="48979">MKYLEIKNINKDLINYDNFLSNDDCDFKTSLSICIIIKNEEKFIEKCIKSIINIADEIIIVDTGSTDKTLSILNSLKKMYGNKINVYHYAWDENFSKARNYAMKFATSEWILFIDADEEWNRHFEKEELYGFLSTIALNEITKKIAFALKIKDYGTDIMHMGIPRLFRNDKIKYFFGNVHEELRLKEESLTIIQLNFEIIHYGYAANIMKSKNKIKRNLSLLEKVREIEPDNLRWIYFFIRDGKDVIDYETVTNLVNKYIKKDIGSERFEDNVVDNKYTYAILKEFCNYSMKNGNIKVAKELVDMLSIMNKDDMDVFYYKTLLEIDQIRSMNNMLLKRVITYRKNNFENTNSYISSSGYHIDFLLAILLFNIGKYNDAKKYFRFLENKIKDDTINELVKIYNGMLESLGEKQK</sequence>
<comment type="caution">
    <text evidence="2">The sequence shown here is derived from an EMBL/GenBank/DDBJ whole genome shotgun (WGS) entry which is preliminary data.</text>
</comment>
<feature type="domain" description="Glycosyltransferase 2-like" evidence="1">
    <location>
        <begin position="32"/>
        <end position="133"/>
    </location>
</feature>
<evidence type="ECO:0000313" key="2">
    <source>
        <dbReference type="EMBL" id="MCQ5060858.1"/>
    </source>
</evidence>
<dbReference type="AlphaFoldDB" id="A0AAP2XQB8"/>
<gene>
    <name evidence="2" type="ORF">NE542_03275</name>
</gene>
<dbReference type="Pfam" id="PF00535">
    <property type="entry name" value="Glycos_transf_2"/>
    <property type="match status" value="1"/>
</dbReference>
<dbReference type="SUPFAM" id="SSF53448">
    <property type="entry name" value="Nucleotide-diphospho-sugar transferases"/>
    <property type="match status" value="1"/>
</dbReference>
<dbReference type="EMBL" id="JANGBO010000001">
    <property type="protein sequence ID" value="MCQ5060858.1"/>
    <property type="molecule type" value="Genomic_DNA"/>
</dbReference>
<name>A0AAP2XQB8_9FIRM</name>
<evidence type="ECO:0000259" key="1">
    <source>
        <dbReference type="Pfam" id="PF00535"/>
    </source>
</evidence>
<proteinExistence type="predicted"/>
<dbReference type="Gene3D" id="3.90.550.10">
    <property type="entry name" value="Spore Coat Polysaccharide Biosynthesis Protein SpsA, Chain A"/>
    <property type="match status" value="1"/>
</dbReference>
<evidence type="ECO:0000313" key="3">
    <source>
        <dbReference type="Proteomes" id="UP001204814"/>
    </source>
</evidence>
<dbReference type="InterPro" id="IPR001173">
    <property type="entry name" value="Glyco_trans_2-like"/>
</dbReference>
<dbReference type="CDD" id="cd02511">
    <property type="entry name" value="Beta4Glucosyltransferase"/>
    <property type="match status" value="1"/>
</dbReference>
<protein>
    <submittedName>
        <fullName evidence="2">Glycosyltransferase family 2 protein</fullName>
    </submittedName>
</protein>
<dbReference type="InterPro" id="IPR029044">
    <property type="entry name" value="Nucleotide-diphossugar_trans"/>
</dbReference>
<organism evidence="2 3">
    <name type="scientific">Faecalibacillus intestinalis</name>
    <dbReference type="NCBI Taxonomy" id="1982626"/>
    <lineage>
        <taxon>Bacteria</taxon>
        <taxon>Bacillati</taxon>
        <taxon>Bacillota</taxon>
        <taxon>Erysipelotrichia</taxon>
        <taxon>Erysipelotrichales</taxon>
        <taxon>Coprobacillaceae</taxon>
        <taxon>Faecalibacillus</taxon>
    </lineage>
</organism>
<reference evidence="2" key="1">
    <citation type="submission" date="2022-06" db="EMBL/GenBank/DDBJ databases">
        <title>Isolation of gut microbiota from human fecal samples.</title>
        <authorList>
            <person name="Pamer E.G."/>
            <person name="Barat B."/>
            <person name="Waligurski E."/>
            <person name="Medina S."/>
            <person name="Paddock L."/>
            <person name="Mostad J."/>
        </authorList>
    </citation>
    <scope>NUCLEOTIDE SEQUENCE</scope>
    <source>
        <strain evidence="2">DFI.6.24</strain>
    </source>
</reference>
<dbReference type="PANTHER" id="PTHR43630">
    <property type="entry name" value="POLY-BETA-1,6-N-ACETYL-D-GLUCOSAMINE SYNTHASE"/>
    <property type="match status" value="1"/>
</dbReference>
<dbReference type="RefSeq" id="WP_227352019.1">
    <property type="nucleotide sequence ID" value="NZ_JAJDKX010000007.1"/>
</dbReference>
<dbReference type="PANTHER" id="PTHR43630:SF2">
    <property type="entry name" value="GLYCOSYLTRANSFERASE"/>
    <property type="match status" value="1"/>
</dbReference>
<dbReference type="Proteomes" id="UP001204814">
    <property type="component" value="Unassembled WGS sequence"/>
</dbReference>
<accession>A0AAP2XQB8</accession>